<evidence type="ECO:0000256" key="1">
    <source>
        <dbReference type="SAM" id="MobiDB-lite"/>
    </source>
</evidence>
<dbReference type="EMBL" id="CACVAQ010000032">
    <property type="protein sequence ID" value="CAA6799412.1"/>
    <property type="molecule type" value="Genomic_DNA"/>
</dbReference>
<dbReference type="AlphaFoldDB" id="A0A6S6S2A5"/>
<protein>
    <submittedName>
        <fullName evidence="2">Uncharacterized protein</fullName>
    </submittedName>
</protein>
<name>A0A6S6S2A5_9BACT</name>
<reference evidence="2" key="1">
    <citation type="submission" date="2020-01" db="EMBL/GenBank/DDBJ databases">
        <authorList>
            <person name="Meier V. D."/>
            <person name="Meier V D."/>
        </authorList>
    </citation>
    <scope>NUCLEOTIDE SEQUENCE</scope>
    <source>
        <strain evidence="2">HLG_WM_MAG_10</strain>
    </source>
</reference>
<accession>A0A6S6S2A5</accession>
<organism evidence="2">
    <name type="scientific">uncultured Aureispira sp</name>
    <dbReference type="NCBI Taxonomy" id="1331704"/>
    <lineage>
        <taxon>Bacteria</taxon>
        <taxon>Pseudomonadati</taxon>
        <taxon>Bacteroidota</taxon>
        <taxon>Saprospiria</taxon>
        <taxon>Saprospirales</taxon>
        <taxon>Saprospiraceae</taxon>
        <taxon>Aureispira</taxon>
        <taxon>environmental samples</taxon>
    </lineage>
</organism>
<feature type="region of interest" description="Disordered" evidence="1">
    <location>
        <begin position="228"/>
        <end position="249"/>
    </location>
</feature>
<gene>
    <name evidence="2" type="ORF">HELGO_WM29439</name>
</gene>
<sequence>MKQLFSILIFIIIAISSQGQDYRSPTLWQDEVIVDGSNTEWQHPFRLHNTSAGVSFSIANDSSYLYLSFETKEPLYVVKMLRASWYFQLSSKERKRRFNVTVAFDPMFIELEPKHDYVENKEKEGPTFENWLDDYRLESNTYTIQGLKHEQRIALTLDDTRHNLIRVRLGYNEEKAVYEIAIPLKELMPMAAIEWNERMKLKVYIDALDAPSEKGKLSVGTGSFQSIGRQGRQTIPPSSPPQELVQPKKLTEGATKDCLYYKASFSHEFYLVSEPK</sequence>
<evidence type="ECO:0000313" key="2">
    <source>
        <dbReference type="EMBL" id="CAA6799412.1"/>
    </source>
</evidence>
<proteinExistence type="predicted"/>